<dbReference type="SUPFAM" id="SSF50998">
    <property type="entry name" value="Quinoprotein alcohol dehydrogenase-like"/>
    <property type="match status" value="1"/>
</dbReference>
<evidence type="ECO:0000313" key="5">
    <source>
        <dbReference type="EMBL" id="GGX66188.1"/>
    </source>
</evidence>
<evidence type="ECO:0000256" key="2">
    <source>
        <dbReference type="ARBA" id="ARBA00022737"/>
    </source>
</evidence>
<evidence type="ECO:0000256" key="3">
    <source>
        <dbReference type="PROSITE-ProRule" id="PRU00221"/>
    </source>
</evidence>
<reference evidence="6" key="1">
    <citation type="journal article" date="2019" name="Int. J. Syst. Evol. Microbiol.">
        <title>The Global Catalogue of Microorganisms (GCM) 10K type strain sequencing project: providing services to taxonomists for standard genome sequencing and annotation.</title>
        <authorList>
            <consortium name="The Broad Institute Genomics Platform"/>
            <consortium name="The Broad Institute Genome Sequencing Center for Infectious Disease"/>
            <person name="Wu L."/>
            <person name="Ma J."/>
        </authorList>
    </citation>
    <scope>NUCLEOTIDE SEQUENCE [LARGE SCALE GENOMIC DNA]</scope>
    <source>
        <strain evidence="6">JCM 4586</strain>
    </source>
</reference>
<dbReference type="Pfam" id="PF00400">
    <property type="entry name" value="WD40"/>
    <property type="match status" value="8"/>
</dbReference>
<dbReference type="SUPFAM" id="SSF50978">
    <property type="entry name" value="WD40 repeat-like"/>
    <property type="match status" value="2"/>
</dbReference>
<feature type="repeat" description="WD" evidence="3">
    <location>
        <begin position="660"/>
        <end position="683"/>
    </location>
</feature>
<dbReference type="RefSeq" id="WP_190020208.1">
    <property type="nucleotide sequence ID" value="NZ_BMUT01000001.1"/>
</dbReference>
<dbReference type="CDD" id="cd00200">
    <property type="entry name" value="WD40"/>
    <property type="match status" value="1"/>
</dbReference>
<dbReference type="SMART" id="SM00320">
    <property type="entry name" value="WD40"/>
    <property type="match status" value="13"/>
</dbReference>
<dbReference type="InterPro" id="IPR001680">
    <property type="entry name" value="WD40_rpt"/>
</dbReference>
<dbReference type="PROSITE" id="PS50294">
    <property type="entry name" value="WD_REPEATS_REGION"/>
    <property type="match status" value="5"/>
</dbReference>
<dbReference type="Gene3D" id="2.130.10.10">
    <property type="entry name" value="YVTN repeat-like/Quinoprotein amine dehydrogenase"/>
    <property type="match status" value="5"/>
</dbReference>
<dbReference type="PROSITE" id="PS50082">
    <property type="entry name" value="WD_REPEATS_2"/>
    <property type="match status" value="9"/>
</dbReference>
<organism evidence="5 6">
    <name type="scientific">Streptomyces hiroshimensis</name>
    <dbReference type="NCBI Taxonomy" id="66424"/>
    <lineage>
        <taxon>Bacteria</taxon>
        <taxon>Bacillati</taxon>
        <taxon>Actinomycetota</taxon>
        <taxon>Actinomycetes</taxon>
        <taxon>Kitasatosporales</taxon>
        <taxon>Streptomycetaceae</taxon>
        <taxon>Streptomyces</taxon>
    </lineage>
</organism>
<dbReference type="InterPro" id="IPR015943">
    <property type="entry name" value="WD40/YVTN_repeat-like_dom_sf"/>
</dbReference>
<keyword evidence="6" id="KW-1185">Reference proteome</keyword>
<feature type="repeat" description="WD" evidence="3">
    <location>
        <begin position="387"/>
        <end position="420"/>
    </location>
</feature>
<feature type="repeat" description="WD" evidence="3">
    <location>
        <begin position="345"/>
        <end position="386"/>
    </location>
</feature>
<proteinExistence type="predicted"/>
<feature type="repeat" description="WD" evidence="3">
    <location>
        <begin position="599"/>
        <end position="640"/>
    </location>
</feature>
<dbReference type="EMBL" id="BMUT01000001">
    <property type="protein sequence ID" value="GGX66188.1"/>
    <property type="molecule type" value="Genomic_DNA"/>
</dbReference>
<name>A0ABQ2Y5X3_9ACTN</name>
<dbReference type="PANTHER" id="PTHR19848:SF8">
    <property type="entry name" value="F-BOX AND WD REPEAT DOMAIN CONTAINING 7"/>
    <property type="match status" value="1"/>
</dbReference>
<evidence type="ECO:0000256" key="4">
    <source>
        <dbReference type="SAM" id="MobiDB-lite"/>
    </source>
</evidence>
<dbReference type="Proteomes" id="UP000659223">
    <property type="component" value="Unassembled WGS sequence"/>
</dbReference>
<feature type="repeat" description="WD" evidence="3">
    <location>
        <begin position="222"/>
        <end position="255"/>
    </location>
</feature>
<comment type="caution">
    <text evidence="5">The sequence shown here is derived from an EMBL/GenBank/DDBJ whole genome shotgun (WGS) entry which is preliminary data.</text>
</comment>
<gene>
    <name evidence="5" type="ORF">GCM10010324_09100</name>
</gene>
<dbReference type="PRINTS" id="PR00320">
    <property type="entry name" value="GPROTEINBRPT"/>
</dbReference>
<feature type="repeat" description="WD" evidence="3">
    <location>
        <begin position="140"/>
        <end position="181"/>
    </location>
</feature>
<dbReference type="PROSITE" id="PS00678">
    <property type="entry name" value="WD_REPEATS_1"/>
    <property type="match status" value="4"/>
</dbReference>
<dbReference type="PANTHER" id="PTHR19848">
    <property type="entry name" value="WD40 REPEAT PROTEIN"/>
    <property type="match status" value="1"/>
</dbReference>
<protein>
    <recommendedName>
        <fullName evidence="7">WD40 repeat domain-containing protein</fullName>
    </recommendedName>
</protein>
<evidence type="ECO:0000256" key="1">
    <source>
        <dbReference type="ARBA" id="ARBA00022574"/>
    </source>
</evidence>
<dbReference type="InterPro" id="IPR036322">
    <property type="entry name" value="WD40_repeat_dom_sf"/>
</dbReference>
<feature type="repeat" description="WD" evidence="3">
    <location>
        <begin position="515"/>
        <end position="556"/>
    </location>
</feature>
<evidence type="ECO:0008006" key="7">
    <source>
        <dbReference type="Google" id="ProtNLM"/>
    </source>
</evidence>
<keyword evidence="1 3" id="KW-0853">WD repeat</keyword>
<feature type="region of interest" description="Disordered" evidence="4">
    <location>
        <begin position="720"/>
        <end position="745"/>
    </location>
</feature>
<dbReference type="InterPro" id="IPR020472">
    <property type="entry name" value="WD40_PAC1"/>
</dbReference>
<dbReference type="InterPro" id="IPR011047">
    <property type="entry name" value="Quinoprotein_ADH-like_sf"/>
</dbReference>
<dbReference type="InterPro" id="IPR019775">
    <property type="entry name" value="WD40_repeat_CS"/>
</dbReference>
<feature type="repeat" description="WD" evidence="3">
    <location>
        <begin position="305"/>
        <end position="337"/>
    </location>
</feature>
<accession>A0ABQ2Y5X3</accession>
<feature type="repeat" description="WD" evidence="3">
    <location>
        <begin position="263"/>
        <end position="304"/>
    </location>
</feature>
<keyword evidence="2" id="KW-0677">Repeat</keyword>
<evidence type="ECO:0000313" key="6">
    <source>
        <dbReference type="Proteomes" id="UP000659223"/>
    </source>
</evidence>
<sequence>MADMERALAGMDEESRRTVLRELVRMQLDLQELGRAGALLTDMAFLGAKCRAGLLYELLAEFARADALGAPGIGPWRRFLDEQSHVLGVGPHLFAQQAVNRPRGDPVGRTAQRLQIDEPYLELLNKEPADDSPLAPVRTLYDYGSLTTGVGITPDGRTAVSVDLTHRLRVWDLETGRCVRRLGQPYATAVALSADGLRIVAAGMHDLELWDLRTGVPETLSPTQHSQVIRAVAMTPDGRRAVSGGDETVVLWDLERRCPHAVFGGHGDEVLAVAITDDGRLAVSASKDRTVRLWDVPNRRCARVLEGHDGAVYGLAMTGDGRLIVSGAEDRLVKVWEEGEWRADLPGHADSVDALGMSADGSCCVSGSSDGEVRFWDVPSRSCRAAVRGHAFALSAVAVTPDGRRALTGAWDGKVKLWDLGDLDGLPASTAHTPAADAVHEAVLAPSGRRAVVGDSAGRLHLWDVGTARRVGSFGVRGSEVHGVAFAPDERHVFSGHGDGTVRRCALITGATTVLGRHDDAVRALAVSPDGPTVLSGSDDKSIRLWDPARGECVGVMKGHEEPVVAVVARPGLVVSAESSRIRHWDPGRRVCRHVTSLPDGPQDSLMALALSPSGRILAAAGLAGLVWLWDTESKELVGVLSPVRPAMMVHKLAFTRTGLLVTAGADNYLRVWDVPEQRNIASFPTAGNVHAMDVGDDVMICGDSLGGIFLLRFRPGAARSPGSSAGAWPTGRAPTRQASRPPGA</sequence>